<dbReference type="Pfam" id="PF14257">
    <property type="entry name" value="DUF4349"/>
    <property type="match status" value="1"/>
</dbReference>
<feature type="signal peptide" evidence="2">
    <location>
        <begin position="1"/>
        <end position="19"/>
    </location>
</feature>
<dbReference type="AlphaFoldDB" id="A0AAP2DGK1"/>
<protein>
    <submittedName>
        <fullName evidence="4">DUF4349 domain-containing protein</fullName>
    </submittedName>
</protein>
<dbReference type="InterPro" id="IPR025645">
    <property type="entry name" value="DUF4349"/>
</dbReference>
<evidence type="ECO:0000256" key="2">
    <source>
        <dbReference type="SAM" id="SignalP"/>
    </source>
</evidence>
<feature type="chain" id="PRO_5042984070" evidence="2">
    <location>
        <begin position="20"/>
        <end position="281"/>
    </location>
</feature>
<keyword evidence="1" id="KW-1133">Transmembrane helix</keyword>
<feature type="transmembrane region" description="Helical" evidence="1">
    <location>
        <begin position="243"/>
        <end position="270"/>
    </location>
</feature>
<organism evidence="4 5">
    <name type="scientific">Chryseosolibacter histidini</name>
    <dbReference type="NCBI Taxonomy" id="2782349"/>
    <lineage>
        <taxon>Bacteria</taxon>
        <taxon>Pseudomonadati</taxon>
        <taxon>Bacteroidota</taxon>
        <taxon>Cytophagia</taxon>
        <taxon>Cytophagales</taxon>
        <taxon>Chryseotaleaceae</taxon>
        <taxon>Chryseosolibacter</taxon>
    </lineage>
</organism>
<feature type="domain" description="DUF4349" evidence="3">
    <location>
        <begin position="62"/>
        <end position="269"/>
    </location>
</feature>
<keyword evidence="5" id="KW-1185">Reference proteome</keyword>
<dbReference type="RefSeq" id="WP_254160829.1">
    <property type="nucleotide sequence ID" value="NZ_JAHESF010000003.1"/>
</dbReference>
<evidence type="ECO:0000313" key="4">
    <source>
        <dbReference type="EMBL" id="MBT1695973.1"/>
    </source>
</evidence>
<comment type="caution">
    <text evidence="4">The sequence shown here is derived from an EMBL/GenBank/DDBJ whole genome shotgun (WGS) entry which is preliminary data.</text>
</comment>
<keyword evidence="1" id="KW-0472">Membrane</keyword>
<evidence type="ECO:0000313" key="5">
    <source>
        <dbReference type="Proteomes" id="UP001319200"/>
    </source>
</evidence>
<sequence length="281" mass="32083">MKRYILLSLMAMLCAGSCAPNQKREAQENADVLSELDPKKSETQAQLTAIPQNDLYSDGATKLIKTANYRFQVESVKKSTDAIIQSIRKYPAYISSSSLHLENPILENKMTIRVQNEYFQDLLKDIDAQAKFTNRRDVTTEDVSKDFVDLESRLKSKREVEARYMEILRKKAGTIEELLEAERQIGMVHEEIEATISRINHLRSQVSHSTINLEFYQTVAQQLHAGDEVTIRDKFVEALSSGWNAIVSISIALTYIWPLLIIAGCVLLYIRLKRPFGINRQ</sequence>
<dbReference type="EMBL" id="JAHESF010000003">
    <property type="protein sequence ID" value="MBT1695973.1"/>
    <property type="molecule type" value="Genomic_DNA"/>
</dbReference>
<reference evidence="4 5" key="1">
    <citation type="submission" date="2021-05" db="EMBL/GenBank/DDBJ databases">
        <title>A Polyphasic approach of four new species of the genus Ohtaekwangia: Ohtaekwangia histidinii sp. nov., Ohtaekwangia cretensis sp. nov., Ohtaekwangia indiensis sp. nov., Ohtaekwangia reichenbachii sp. nov. from diverse environment.</title>
        <authorList>
            <person name="Octaviana S."/>
        </authorList>
    </citation>
    <scope>NUCLEOTIDE SEQUENCE [LARGE SCALE GENOMIC DNA]</scope>
    <source>
        <strain evidence="4 5">PWU4</strain>
    </source>
</reference>
<keyword evidence="2" id="KW-0732">Signal</keyword>
<dbReference type="Proteomes" id="UP001319200">
    <property type="component" value="Unassembled WGS sequence"/>
</dbReference>
<evidence type="ECO:0000259" key="3">
    <source>
        <dbReference type="Pfam" id="PF14257"/>
    </source>
</evidence>
<evidence type="ECO:0000256" key="1">
    <source>
        <dbReference type="SAM" id="Phobius"/>
    </source>
</evidence>
<name>A0AAP2DGK1_9BACT</name>
<accession>A0AAP2DGK1</accession>
<gene>
    <name evidence="4" type="ORF">KK083_03735</name>
</gene>
<proteinExistence type="predicted"/>
<keyword evidence="1" id="KW-0812">Transmembrane</keyword>